<dbReference type="HOGENOM" id="CLU_590598_0_0_1"/>
<organism evidence="2 3">
    <name type="scientific">Jaapia argillacea MUCL 33604</name>
    <dbReference type="NCBI Taxonomy" id="933084"/>
    <lineage>
        <taxon>Eukaryota</taxon>
        <taxon>Fungi</taxon>
        <taxon>Dikarya</taxon>
        <taxon>Basidiomycota</taxon>
        <taxon>Agaricomycotina</taxon>
        <taxon>Agaricomycetes</taxon>
        <taxon>Agaricomycetidae</taxon>
        <taxon>Jaapiales</taxon>
        <taxon>Jaapiaceae</taxon>
        <taxon>Jaapia</taxon>
    </lineage>
</organism>
<dbReference type="EMBL" id="KL197724">
    <property type="protein sequence ID" value="KDQ55751.1"/>
    <property type="molecule type" value="Genomic_DNA"/>
</dbReference>
<proteinExistence type="predicted"/>
<name>A0A067PZH8_9AGAM</name>
<dbReference type="AlphaFoldDB" id="A0A067PZH8"/>
<sequence>MDRFTLTGSIPAFEPRYQASSHRTSTQTTPYYESPSSRLAPPTRLPVSSPPSRPERRPDTGLVDPGSAAVSVTCPLDLAATQNSEHPHQYSNHTLEESAEAVLANSPTERSLSFRQDIEYTIRRSGFFSRLDRFLERGTVVKKRSSGRVYAPVYEIYAYQGTQWNPLMPHPQVHPPVGASDPAEWTRQFACHSQTSYETAPSSIHSKLTCFTGDLRLDLSPSHADGVVEDETEARIIQAPWGTQAIVAGGNCFVNGPSVQPDVQALEIVVIRSTGVVRVVLRASARHQSVLHTKSHTPPSSNSLPASTITYSPTNIDDEHDNGSTISHDDILSVGSQDPDDSSFDHCEVHSDFEFVSSHPHRPESISTFPELEIQSQVSNDVTSLHFSSNSISGQPHESQWVLVAKVLVTSWGDEVEVWGGSCTIKEIPCSDSQTSSSALYAVHIVELGRDTPIMEIVPKAQD</sequence>
<evidence type="ECO:0000256" key="1">
    <source>
        <dbReference type="SAM" id="MobiDB-lite"/>
    </source>
</evidence>
<dbReference type="InParanoid" id="A0A067PZH8"/>
<feature type="compositionally biased region" description="Polar residues" evidence="1">
    <location>
        <begin position="18"/>
        <end position="37"/>
    </location>
</feature>
<keyword evidence="3" id="KW-1185">Reference proteome</keyword>
<accession>A0A067PZH8</accession>
<reference evidence="3" key="1">
    <citation type="journal article" date="2014" name="Proc. Natl. Acad. Sci. U.S.A.">
        <title>Extensive sampling of basidiomycete genomes demonstrates inadequacy of the white-rot/brown-rot paradigm for wood decay fungi.</title>
        <authorList>
            <person name="Riley R."/>
            <person name="Salamov A.A."/>
            <person name="Brown D.W."/>
            <person name="Nagy L.G."/>
            <person name="Floudas D."/>
            <person name="Held B.W."/>
            <person name="Levasseur A."/>
            <person name="Lombard V."/>
            <person name="Morin E."/>
            <person name="Otillar R."/>
            <person name="Lindquist E.A."/>
            <person name="Sun H."/>
            <person name="LaButti K.M."/>
            <person name="Schmutz J."/>
            <person name="Jabbour D."/>
            <person name="Luo H."/>
            <person name="Baker S.E."/>
            <person name="Pisabarro A.G."/>
            <person name="Walton J.D."/>
            <person name="Blanchette R.A."/>
            <person name="Henrissat B."/>
            <person name="Martin F."/>
            <person name="Cullen D."/>
            <person name="Hibbett D.S."/>
            <person name="Grigoriev I.V."/>
        </authorList>
    </citation>
    <scope>NUCLEOTIDE SEQUENCE [LARGE SCALE GENOMIC DNA]</scope>
    <source>
        <strain evidence="3">MUCL 33604</strain>
    </source>
</reference>
<feature type="region of interest" description="Disordered" evidence="1">
    <location>
        <begin position="1"/>
        <end position="67"/>
    </location>
</feature>
<protein>
    <submittedName>
        <fullName evidence="2">Uncharacterized protein</fullName>
    </submittedName>
</protein>
<dbReference type="Proteomes" id="UP000027265">
    <property type="component" value="Unassembled WGS sequence"/>
</dbReference>
<gene>
    <name evidence="2" type="ORF">JAAARDRAFT_195572</name>
</gene>
<evidence type="ECO:0000313" key="2">
    <source>
        <dbReference type="EMBL" id="KDQ55751.1"/>
    </source>
</evidence>
<evidence type="ECO:0000313" key="3">
    <source>
        <dbReference type="Proteomes" id="UP000027265"/>
    </source>
</evidence>